<feature type="transmembrane region" description="Helical" evidence="3">
    <location>
        <begin position="182"/>
        <end position="203"/>
    </location>
</feature>
<evidence type="ECO:0000259" key="5">
    <source>
        <dbReference type="Pfam" id="PF25975"/>
    </source>
</evidence>
<keyword evidence="4" id="KW-0732">Signal</keyword>
<accession>A0A928VRV9</accession>
<dbReference type="PANTHER" id="PTHR30097">
    <property type="entry name" value="CATION EFFLUX SYSTEM PROTEIN CUSB"/>
    <property type="match status" value="1"/>
</dbReference>
<dbReference type="EMBL" id="JADEXQ010000115">
    <property type="protein sequence ID" value="MBE9032633.1"/>
    <property type="molecule type" value="Genomic_DNA"/>
</dbReference>
<dbReference type="Proteomes" id="UP000625316">
    <property type="component" value="Unassembled WGS sequence"/>
</dbReference>
<comment type="caution">
    <text evidence="6">The sequence shown here is derived from an EMBL/GenBank/DDBJ whole genome shotgun (WGS) entry which is preliminary data.</text>
</comment>
<evidence type="ECO:0000313" key="6">
    <source>
        <dbReference type="EMBL" id="MBE9032633.1"/>
    </source>
</evidence>
<feature type="compositionally biased region" description="Basic and acidic residues" evidence="2">
    <location>
        <begin position="154"/>
        <end position="172"/>
    </location>
</feature>
<keyword evidence="3" id="KW-0812">Transmembrane</keyword>
<name>A0A928VRV9_9CYAN</name>
<keyword evidence="7" id="KW-1185">Reference proteome</keyword>
<dbReference type="InterPro" id="IPR058649">
    <property type="entry name" value="CzcB_C"/>
</dbReference>
<feature type="signal peptide" evidence="4">
    <location>
        <begin position="1"/>
        <end position="22"/>
    </location>
</feature>
<dbReference type="AlphaFoldDB" id="A0A928VRV9"/>
<feature type="chain" id="PRO_5036768752" evidence="4">
    <location>
        <begin position="23"/>
        <end position="212"/>
    </location>
</feature>
<evidence type="ECO:0000256" key="3">
    <source>
        <dbReference type="SAM" id="Phobius"/>
    </source>
</evidence>
<reference evidence="6" key="1">
    <citation type="submission" date="2020-10" db="EMBL/GenBank/DDBJ databases">
        <authorList>
            <person name="Castelo-Branco R."/>
            <person name="Eusebio N."/>
            <person name="Adriana R."/>
            <person name="Vieira A."/>
            <person name="Brugerolle De Fraissinette N."/>
            <person name="Rezende De Castro R."/>
            <person name="Schneider M.P."/>
            <person name="Vasconcelos V."/>
            <person name="Leao P.N."/>
        </authorList>
    </citation>
    <scope>NUCLEOTIDE SEQUENCE</scope>
    <source>
        <strain evidence="6">LEGE 11480</strain>
    </source>
</reference>
<sequence length="212" mass="21949">MKYLRRVTPLIAAVMFASPATIALGHAGHGDEFEATGGVGKVEVKPATDQQLGIQVQPITATADGKIMIPATAVVDANGKTLVFVKFKSFYEPVEVTTGQTEGELIEVTKNLSVDELLVTQGGLMLYAQSRKTAKSPATEAQPKATGAVATPKTEAEHQQAHAEGSDHDHEHVAAGLSKKKIAAAVGGVMAIVAVGAGAVVMLGRRKKGAAM</sequence>
<feature type="region of interest" description="Disordered" evidence="2">
    <location>
        <begin position="133"/>
        <end position="172"/>
    </location>
</feature>
<dbReference type="GO" id="GO:0030313">
    <property type="term" value="C:cell envelope"/>
    <property type="evidence" value="ECO:0007669"/>
    <property type="project" value="TreeGrafter"/>
</dbReference>
<proteinExistence type="predicted"/>
<evidence type="ECO:0000256" key="1">
    <source>
        <dbReference type="ARBA" id="ARBA00022448"/>
    </source>
</evidence>
<dbReference type="Pfam" id="PF25975">
    <property type="entry name" value="CzcB_C"/>
    <property type="match status" value="1"/>
</dbReference>
<dbReference type="InterPro" id="IPR051909">
    <property type="entry name" value="MFP_Cation_Efflux"/>
</dbReference>
<protein>
    <submittedName>
        <fullName evidence="6">Cobalt transporter</fullName>
    </submittedName>
</protein>
<keyword evidence="3" id="KW-1133">Transmembrane helix</keyword>
<gene>
    <name evidence="6" type="ORF">IQ266_23115</name>
</gene>
<evidence type="ECO:0000256" key="4">
    <source>
        <dbReference type="SAM" id="SignalP"/>
    </source>
</evidence>
<dbReference type="GO" id="GO:0015679">
    <property type="term" value="P:plasma membrane copper ion transport"/>
    <property type="evidence" value="ECO:0007669"/>
    <property type="project" value="TreeGrafter"/>
</dbReference>
<dbReference type="PANTHER" id="PTHR30097:SF4">
    <property type="entry name" value="SLR6042 PROTEIN"/>
    <property type="match status" value="1"/>
</dbReference>
<organism evidence="6 7">
    <name type="scientific">Romeriopsis navalis LEGE 11480</name>
    <dbReference type="NCBI Taxonomy" id="2777977"/>
    <lineage>
        <taxon>Bacteria</taxon>
        <taxon>Bacillati</taxon>
        <taxon>Cyanobacteriota</taxon>
        <taxon>Cyanophyceae</taxon>
        <taxon>Leptolyngbyales</taxon>
        <taxon>Leptolyngbyaceae</taxon>
        <taxon>Romeriopsis</taxon>
        <taxon>Romeriopsis navalis</taxon>
    </lineage>
</organism>
<dbReference type="GO" id="GO:0060003">
    <property type="term" value="P:copper ion export"/>
    <property type="evidence" value="ECO:0007669"/>
    <property type="project" value="TreeGrafter"/>
</dbReference>
<evidence type="ECO:0000313" key="7">
    <source>
        <dbReference type="Proteomes" id="UP000625316"/>
    </source>
</evidence>
<dbReference type="Gene3D" id="2.40.420.20">
    <property type="match status" value="1"/>
</dbReference>
<evidence type="ECO:0000256" key="2">
    <source>
        <dbReference type="SAM" id="MobiDB-lite"/>
    </source>
</evidence>
<feature type="domain" description="CzcB-like C-terminal circularly permuted SH3-like" evidence="5">
    <location>
        <begin position="67"/>
        <end position="123"/>
    </location>
</feature>
<keyword evidence="1" id="KW-0813">Transport</keyword>
<dbReference type="RefSeq" id="WP_264327451.1">
    <property type="nucleotide sequence ID" value="NZ_JADEXQ010000115.1"/>
</dbReference>
<keyword evidence="3" id="KW-0472">Membrane</keyword>